<feature type="compositionally biased region" description="Basic residues" evidence="5">
    <location>
        <begin position="207"/>
        <end position="217"/>
    </location>
</feature>
<evidence type="ECO:0000256" key="4">
    <source>
        <dbReference type="ARBA" id="ARBA00023242"/>
    </source>
</evidence>
<feature type="compositionally biased region" description="Low complexity" evidence="5">
    <location>
        <begin position="218"/>
        <end position="237"/>
    </location>
</feature>
<keyword evidence="4" id="KW-0539">Nucleus</keyword>
<evidence type="ECO:0000256" key="1">
    <source>
        <dbReference type="ARBA" id="ARBA00023015"/>
    </source>
</evidence>
<protein>
    <submittedName>
        <fullName evidence="7">Pancreas transcription factor 1 subunit alpha</fullName>
    </submittedName>
</protein>
<dbReference type="FunFam" id="4.10.280.10:FF:000035">
    <property type="entry name" value="Pancreas-specific transcription factor 1a"/>
    <property type="match status" value="1"/>
</dbReference>
<dbReference type="PANTHER" id="PTHR23349">
    <property type="entry name" value="BASIC HELIX-LOOP-HELIX TRANSCRIPTION FACTOR, TWIST"/>
    <property type="match status" value="1"/>
</dbReference>
<dbReference type="Proteomes" id="UP001162480">
    <property type="component" value="Chromosome 9"/>
</dbReference>
<feature type="region of interest" description="Disordered" evidence="5">
    <location>
        <begin position="207"/>
        <end position="245"/>
    </location>
</feature>
<dbReference type="SMART" id="SM00353">
    <property type="entry name" value="HLH"/>
    <property type="match status" value="1"/>
</dbReference>
<keyword evidence="3" id="KW-0804">Transcription</keyword>
<dbReference type="PROSITE" id="PS50888">
    <property type="entry name" value="BHLH"/>
    <property type="match status" value="1"/>
</dbReference>
<name>A0AA36B5U7_OCTVU</name>
<dbReference type="Gene3D" id="4.10.280.10">
    <property type="entry name" value="Helix-loop-helix DNA-binding domain"/>
    <property type="match status" value="1"/>
</dbReference>
<feature type="region of interest" description="Disordered" evidence="5">
    <location>
        <begin position="340"/>
        <end position="361"/>
    </location>
</feature>
<keyword evidence="8" id="KW-1185">Reference proteome</keyword>
<dbReference type="GO" id="GO:0032502">
    <property type="term" value="P:developmental process"/>
    <property type="evidence" value="ECO:0007669"/>
    <property type="project" value="TreeGrafter"/>
</dbReference>
<feature type="region of interest" description="Disordered" evidence="5">
    <location>
        <begin position="84"/>
        <end position="107"/>
    </location>
</feature>
<evidence type="ECO:0000256" key="2">
    <source>
        <dbReference type="ARBA" id="ARBA00023125"/>
    </source>
</evidence>
<proteinExistence type="predicted"/>
<dbReference type="CDD" id="cd11416">
    <property type="entry name" value="bHLH_TS_ceHLH13_like"/>
    <property type="match status" value="1"/>
</dbReference>
<dbReference type="AlphaFoldDB" id="A0AA36B5U7"/>
<evidence type="ECO:0000313" key="8">
    <source>
        <dbReference type="Proteomes" id="UP001162480"/>
    </source>
</evidence>
<feature type="compositionally biased region" description="Basic residues" evidence="5">
    <location>
        <begin position="96"/>
        <end position="107"/>
    </location>
</feature>
<evidence type="ECO:0000313" key="7">
    <source>
        <dbReference type="EMBL" id="CAI9728461.1"/>
    </source>
</evidence>
<evidence type="ECO:0000256" key="3">
    <source>
        <dbReference type="ARBA" id="ARBA00023163"/>
    </source>
</evidence>
<dbReference type="InterPro" id="IPR036638">
    <property type="entry name" value="HLH_DNA-bd_sf"/>
</dbReference>
<dbReference type="GO" id="GO:0000981">
    <property type="term" value="F:DNA-binding transcription factor activity, RNA polymerase II-specific"/>
    <property type="evidence" value="ECO:0007669"/>
    <property type="project" value="TreeGrafter"/>
</dbReference>
<dbReference type="GO" id="GO:0000977">
    <property type="term" value="F:RNA polymerase II transcription regulatory region sequence-specific DNA binding"/>
    <property type="evidence" value="ECO:0007669"/>
    <property type="project" value="TreeGrafter"/>
</dbReference>
<feature type="domain" description="BHLH" evidence="6">
    <location>
        <begin position="580"/>
        <end position="632"/>
    </location>
</feature>
<reference evidence="7" key="1">
    <citation type="submission" date="2023-08" db="EMBL/GenBank/DDBJ databases">
        <authorList>
            <person name="Alioto T."/>
            <person name="Alioto T."/>
            <person name="Gomez Garrido J."/>
        </authorList>
    </citation>
    <scope>NUCLEOTIDE SEQUENCE</scope>
</reference>
<accession>A0AA36B5U7</accession>
<dbReference type="InterPro" id="IPR011598">
    <property type="entry name" value="bHLH_dom"/>
</dbReference>
<dbReference type="PANTHER" id="PTHR23349:SF97">
    <property type="entry name" value="BHLH DOMAIN-CONTAINING PROTEIN"/>
    <property type="match status" value="1"/>
</dbReference>
<dbReference type="EMBL" id="OX597822">
    <property type="protein sequence ID" value="CAI9728461.1"/>
    <property type="molecule type" value="Genomic_DNA"/>
</dbReference>
<dbReference type="InterPro" id="IPR050283">
    <property type="entry name" value="E-box_TF_Regulators"/>
</dbReference>
<organism evidence="7 8">
    <name type="scientific">Octopus vulgaris</name>
    <name type="common">Common octopus</name>
    <dbReference type="NCBI Taxonomy" id="6645"/>
    <lineage>
        <taxon>Eukaryota</taxon>
        <taxon>Metazoa</taxon>
        <taxon>Spiralia</taxon>
        <taxon>Lophotrochozoa</taxon>
        <taxon>Mollusca</taxon>
        <taxon>Cephalopoda</taxon>
        <taxon>Coleoidea</taxon>
        <taxon>Octopodiformes</taxon>
        <taxon>Octopoda</taxon>
        <taxon>Incirrata</taxon>
        <taxon>Octopodidae</taxon>
        <taxon>Octopus</taxon>
    </lineage>
</organism>
<dbReference type="Pfam" id="PF00010">
    <property type="entry name" value="HLH"/>
    <property type="match status" value="1"/>
</dbReference>
<gene>
    <name evidence="7" type="ORF">OCTVUL_1B005871</name>
</gene>
<keyword evidence="2" id="KW-0238">DNA-binding</keyword>
<keyword evidence="1" id="KW-0805">Transcription regulation</keyword>
<evidence type="ECO:0000259" key="6">
    <source>
        <dbReference type="PROSITE" id="PS50888"/>
    </source>
</evidence>
<sequence>MTSTVMPPLGALFTTFQFNRELWQESNSIVDVYGSEFEYDARKFSSDIQLPEEEASSSSSGNVGMDDEMTEILCIDTGRDTVDNDGCSYSSDPRPSQRRQWCRRLQRQQRTSRKPYFFISRNYVCDQRQNPRADGDEVDRECQQKTEQQSLHLHPHQHDESEKLAASVYLHVELNQPQRYQQQDNGPECVHQDLSHCSYHNVNGLRRQRHQQQHQHLHQQLQHNQKQQQQQQQPLQQEKTDRTDNCNHTAYHSEVCNNESDNLNYPKKLNQHQDLHQEQENELSPWHSQYLDSELSQDTKSTDTVENILTASIISDYASLLLESPECRLQPSKQKYLVKAVDKSKNSNTEAKKKKKKKDEEVEGGNFFLSNSYCNLELSQNRVSPCPSNIEVAKEELPTNDYMYPTTNFEEGTKEQVNSYSNQTISNESSNQDSTHQYHYYLPHCSSSEHCNQESPLTPSVTSSNLSSSFHLHPNHQSHLKLDCEREEQAVVNATQSGHFHSSLLQSCSNSRTHMCAGGVYCQSEGVSVSSGAEGRGVRVGGIGLSGVGCASMSEIGGGVSCEETSSRKRRCLTPNPYQIQRHAANIRERKRMLSINSAFEELRCHVPTFPYEKRLSKIDTLRLAIAYIALLREILMSGADPLEYVENSLRQGTGSKMKAVWNTSDLTARLSWVKWESLGVRRRPFLGLLPNSATN</sequence>
<evidence type="ECO:0000256" key="5">
    <source>
        <dbReference type="SAM" id="MobiDB-lite"/>
    </source>
</evidence>
<dbReference type="SUPFAM" id="SSF47459">
    <property type="entry name" value="HLH, helix-loop-helix DNA-binding domain"/>
    <property type="match status" value="1"/>
</dbReference>
<dbReference type="GO" id="GO:0046983">
    <property type="term" value="F:protein dimerization activity"/>
    <property type="evidence" value="ECO:0007669"/>
    <property type="project" value="InterPro"/>
</dbReference>